<dbReference type="AlphaFoldDB" id="A0A8D8T0Q4"/>
<dbReference type="InterPro" id="IPR036691">
    <property type="entry name" value="Endo/exonu/phosph_ase_sf"/>
</dbReference>
<reference evidence="1" key="1">
    <citation type="submission" date="2021-05" db="EMBL/GenBank/DDBJ databases">
        <authorList>
            <person name="Alioto T."/>
            <person name="Alioto T."/>
            <person name="Gomez Garrido J."/>
        </authorList>
    </citation>
    <scope>NUCLEOTIDE SEQUENCE</scope>
</reference>
<dbReference type="EMBL" id="HBUF01245311">
    <property type="protein sequence ID" value="CAG6678226.1"/>
    <property type="molecule type" value="Transcribed_RNA"/>
</dbReference>
<name>A0A8D8T0Q4_9HEMI</name>
<evidence type="ECO:0008006" key="2">
    <source>
        <dbReference type="Google" id="ProtNLM"/>
    </source>
</evidence>
<accession>A0A8D8T0Q4</accession>
<dbReference type="PANTHER" id="PTHR33776">
    <property type="entry name" value="ENDO/EXONUCLEASE/PHOSPHATASE DOMAIN-CONTAINING PROTEIN"/>
    <property type="match status" value="1"/>
</dbReference>
<evidence type="ECO:0000313" key="1">
    <source>
        <dbReference type="EMBL" id="CAG6678226.1"/>
    </source>
</evidence>
<dbReference type="Gene3D" id="3.60.10.10">
    <property type="entry name" value="Endonuclease/exonuclease/phosphatase"/>
    <property type="match status" value="1"/>
</dbReference>
<protein>
    <recommendedName>
        <fullName evidence="2">Endonuclease/exonuclease/phosphatase domain-containing protein</fullName>
    </recommendedName>
</protein>
<proteinExistence type="predicted"/>
<organism evidence="1">
    <name type="scientific">Cacopsylla melanoneura</name>
    <dbReference type="NCBI Taxonomy" id="428564"/>
    <lineage>
        <taxon>Eukaryota</taxon>
        <taxon>Metazoa</taxon>
        <taxon>Ecdysozoa</taxon>
        <taxon>Arthropoda</taxon>
        <taxon>Hexapoda</taxon>
        <taxon>Insecta</taxon>
        <taxon>Pterygota</taxon>
        <taxon>Neoptera</taxon>
        <taxon>Paraneoptera</taxon>
        <taxon>Hemiptera</taxon>
        <taxon>Sternorrhyncha</taxon>
        <taxon>Psylloidea</taxon>
        <taxon>Psyllidae</taxon>
        <taxon>Psyllinae</taxon>
        <taxon>Cacopsylla</taxon>
    </lineage>
</organism>
<dbReference type="SUPFAM" id="SSF56219">
    <property type="entry name" value="DNase I-like"/>
    <property type="match status" value="1"/>
</dbReference>
<sequence length="195" mass="22159">MSNVGYNTSVANQSMNRYTSVTMSHSNTNVSFFHMNIRSIGNKINLLESLFMSSDINPNVICITEHWLTSGEEAYCNMTDYRVAVSRSRPTTRRGNSHVSYGGVLIYLQNNLNFKVLDILNTYSVVSVCEIVGVKLIDYDILVLCVYRPPEHSNFRQFCEIIEQILSILGLENKVCLCGDLNIKFNLPNDNDRNQ</sequence>
<dbReference type="PANTHER" id="PTHR33776:SF4">
    <property type="entry name" value="ENDONUCLEASE_EXONUCLEASE_PHOSPHATASE DOMAIN-CONTAINING PROTEIN"/>
    <property type="match status" value="1"/>
</dbReference>